<organism evidence="2 3">
    <name type="scientific">Mucor lusitanicus CBS 277.49</name>
    <dbReference type="NCBI Taxonomy" id="747725"/>
    <lineage>
        <taxon>Eukaryota</taxon>
        <taxon>Fungi</taxon>
        <taxon>Fungi incertae sedis</taxon>
        <taxon>Mucoromycota</taxon>
        <taxon>Mucoromycotina</taxon>
        <taxon>Mucoromycetes</taxon>
        <taxon>Mucorales</taxon>
        <taxon>Mucorineae</taxon>
        <taxon>Mucoraceae</taxon>
        <taxon>Mucor</taxon>
    </lineage>
</organism>
<evidence type="ECO:0000313" key="2">
    <source>
        <dbReference type="EMBL" id="OAD08969.1"/>
    </source>
</evidence>
<feature type="region of interest" description="Disordered" evidence="1">
    <location>
        <begin position="35"/>
        <end position="63"/>
    </location>
</feature>
<feature type="compositionally biased region" description="Low complexity" evidence="1">
    <location>
        <begin position="36"/>
        <end position="47"/>
    </location>
</feature>
<evidence type="ECO:0000256" key="1">
    <source>
        <dbReference type="SAM" id="MobiDB-lite"/>
    </source>
</evidence>
<accession>A0A162RV26</accession>
<sequence length="63" mass="6836">MSQFHEPVNMEFPPSPPHVPVVAPMTLATILHDNTSDSVVSSSSSPVRIDEHSIESTYNYPGA</sequence>
<dbReference type="VEuPathDB" id="FungiDB:MUCCIDRAFT_105938"/>
<dbReference type="AlphaFoldDB" id="A0A162RV26"/>
<comment type="caution">
    <text evidence="2">The sequence shown here is derived from an EMBL/GenBank/DDBJ whole genome shotgun (WGS) entry which is preliminary data.</text>
</comment>
<evidence type="ECO:0000313" key="3">
    <source>
        <dbReference type="Proteomes" id="UP000077051"/>
    </source>
</evidence>
<keyword evidence="3" id="KW-1185">Reference proteome</keyword>
<protein>
    <submittedName>
        <fullName evidence="2">Uncharacterized protein</fullName>
    </submittedName>
</protein>
<name>A0A162RV26_MUCCL</name>
<gene>
    <name evidence="2" type="ORF">MUCCIDRAFT_105938</name>
</gene>
<proteinExistence type="predicted"/>
<reference evidence="2 3" key="1">
    <citation type="submission" date="2015-06" db="EMBL/GenBank/DDBJ databases">
        <title>Expansion of signal transduction pathways in fungi by whole-genome duplication.</title>
        <authorList>
            <consortium name="DOE Joint Genome Institute"/>
            <person name="Corrochano L.M."/>
            <person name="Kuo A."/>
            <person name="Marcet-Houben M."/>
            <person name="Polaino S."/>
            <person name="Salamov A."/>
            <person name="Villalobos J.M."/>
            <person name="Alvarez M.I."/>
            <person name="Avalos J."/>
            <person name="Benito E.P."/>
            <person name="Benoit I."/>
            <person name="Burger G."/>
            <person name="Camino L.P."/>
            <person name="Canovas D."/>
            <person name="Cerda-Olmedo E."/>
            <person name="Cheng J.-F."/>
            <person name="Dominguez A."/>
            <person name="Elias M."/>
            <person name="Eslava A.P."/>
            <person name="Glaser F."/>
            <person name="Grimwood J."/>
            <person name="Gutierrez G."/>
            <person name="Heitman J."/>
            <person name="Henrissat B."/>
            <person name="Iturriaga E.A."/>
            <person name="Lang B.F."/>
            <person name="Lavin J.L."/>
            <person name="Lee S."/>
            <person name="Li W."/>
            <person name="Lindquist E."/>
            <person name="Lopez-Garcia S."/>
            <person name="Luque E.M."/>
            <person name="Marcos A.T."/>
            <person name="Martin J."/>
            <person name="Mccluskey K."/>
            <person name="Medina H.R."/>
            <person name="Miralles-Duran A."/>
            <person name="Miyazaki A."/>
            <person name="Munoz-Torres E."/>
            <person name="Oguiza J.A."/>
            <person name="Ohm R."/>
            <person name="Olmedo M."/>
            <person name="Orejas M."/>
            <person name="Ortiz-Castellanos L."/>
            <person name="Pisabarro A.G."/>
            <person name="Rodriguez-Romero J."/>
            <person name="Ruiz-Herrera J."/>
            <person name="Ruiz-Vazquez R."/>
            <person name="Sanz C."/>
            <person name="Schackwitz W."/>
            <person name="Schmutz J."/>
            <person name="Shahriari M."/>
            <person name="Shelest E."/>
            <person name="Silva-Franco F."/>
            <person name="Soanes D."/>
            <person name="Syed K."/>
            <person name="Tagua V.G."/>
            <person name="Talbot N.J."/>
            <person name="Thon M."/>
            <person name="De Vries R.P."/>
            <person name="Wiebenga A."/>
            <person name="Yadav J.S."/>
            <person name="Braun E.L."/>
            <person name="Baker S."/>
            <person name="Garre V."/>
            <person name="Horwitz B."/>
            <person name="Torres-Martinez S."/>
            <person name="Idnurm A."/>
            <person name="Herrera-Estrella A."/>
            <person name="Gabaldon T."/>
            <person name="Grigoriev I.V."/>
        </authorList>
    </citation>
    <scope>NUCLEOTIDE SEQUENCE [LARGE SCALE GENOMIC DNA]</scope>
    <source>
        <strain evidence="2 3">CBS 277.49</strain>
    </source>
</reference>
<dbReference type="EMBL" id="AMYB01000001">
    <property type="protein sequence ID" value="OAD08969.1"/>
    <property type="molecule type" value="Genomic_DNA"/>
</dbReference>
<dbReference type="Proteomes" id="UP000077051">
    <property type="component" value="Unassembled WGS sequence"/>
</dbReference>